<keyword evidence="2" id="KW-0732">Signal</keyword>
<feature type="domain" description="DUF5683" evidence="3">
    <location>
        <begin position="240"/>
        <end position="344"/>
    </location>
</feature>
<organism evidence="4 5">
    <name type="scientific">Hallerella succinigenes</name>
    <dbReference type="NCBI Taxonomy" id="1896222"/>
    <lineage>
        <taxon>Bacteria</taxon>
        <taxon>Pseudomonadati</taxon>
        <taxon>Fibrobacterota</taxon>
        <taxon>Fibrobacteria</taxon>
        <taxon>Fibrobacterales</taxon>
        <taxon>Fibrobacteraceae</taxon>
        <taxon>Hallerella</taxon>
    </lineage>
</organism>
<feature type="chain" id="PRO_5014986990" description="DUF5683 domain-containing protein" evidence="2">
    <location>
        <begin position="25"/>
        <end position="366"/>
    </location>
</feature>
<feature type="compositionally biased region" description="Basic and acidic residues" evidence="1">
    <location>
        <begin position="38"/>
        <end position="47"/>
    </location>
</feature>
<evidence type="ECO:0000313" key="4">
    <source>
        <dbReference type="EMBL" id="PJJ40246.1"/>
    </source>
</evidence>
<dbReference type="PROSITE" id="PS51257">
    <property type="entry name" value="PROKAR_LIPOPROTEIN"/>
    <property type="match status" value="1"/>
</dbReference>
<accession>A0A2M9A3F0</accession>
<dbReference type="Proteomes" id="UP000231134">
    <property type="component" value="Unassembled WGS sequence"/>
</dbReference>
<gene>
    <name evidence="4" type="ORF">BGX16_0159</name>
</gene>
<evidence type="ECO:0000256" key="1">
    <source>
        <dbReference type="SAM" id="MobiDB-lite"/>
    </source>
</evidence>
<reference evidence="4 5" key="1">
    <citation type="submission" date="2017-11" db="EMBL/GenBank/DDBJ databases">
        <title>Animal gut microbial communities from fecal samples from Wisconsin, USA.</title>
        <authorList>
            <person name="Neumann A."/>
        </authorList>
    </citation>
    <scope>NUCLEOTIDE SEQUENCE [LARGE SCALE GENOMIC DNA]</scope>
    <source>
        <strain evidence="4 5">UWS3</strain>
    </source>
</reference>
<proteinExistence type="predicted"/>
<dbReference type="Pfam" id="PF18935">
    <property type="entry name" value="DUF5683"/>
    <property type="match status" value="1"/>
</dbReference>
<evidence type="ECO:0000313" key="5">
    <source>
        <dbReference type="Proteomes" id="UP000231134"/>
    </source>
</evidence>
<sequence>MRFSASSFLLFFVWLLACAGVAVATDAKNVTADTAKVEKVQNRGEDPRTEEDEEDLEDAEDSAGVELEEPVKIAERGKTGVARIDSLQTYEWDVETEHNSLPLTMLFSLFPGGGQFYTGHYIRGGFITALELALAYEVFINKRYQKNRRFDQAKKFQDSVYTYSRKMLRNRDSLSYFQAKRNEYAEQIRTFSDHKIEEEDLRKSELTWMIGIHIYSIFDAYGIWVNNQGHSVEYRPVLGALLRSFVPGWGQMYNQEYGKAGLLYMGLLGASVSIYSRQNVINYYLDRKHALEKENPASESLDRINEQILYFRKNRNQYIWGVVLIYLYSIGDAVVDAMMSDFDSPAHFVLGPDFRGGLEASITLDF</sequence>
<feature type="region of interest" description="Disordered" evidence="1">
    <location>
        <begin position="38"/>
        <end position="65"/>
    </location>
</feature>
<evidence type="ECO:0000259" key="3">
    <source>
        <dbReference type="Pfam" id="PF18935"/>
    </source>
</evidence>
<evidence type="ECO:0000256" key="2">
    <source>
        <dbReference type="SAM" id="SignalP"/>
    </source>
</evidence>
<keyword evidence="5" id="KW-1185">Reference proteome</keyword>
<protein>
    <recommendedName>
        <fullName evidence="3">DUF5683 domain-containing protein</fullName>
    </recommendedName>
</protein>
<dbReference type="InterPro" id="IPR043738">
    <property type="entry name" value="DUF5683"/>
</dbReference>
<feature type="compositionally biased region" description="Acidic residues" evidence="1">
    <location>
        <begin position="48"/>
        <end position="65"/>
    </location>
</feature>
<feature type="signal peptide" evidence="2">
    <location>
        <begin position="1"/>
        <end position="24"/>
    </location>
</feature>
<dbReference type="EMBL" id="PGEX01000001">
    <property type="protein sequence ID" value="PJJ40246.1"/>
    <property type="molecule type" value="Genomic_DNA"/>
</dbReference>
<dbReference type="AlphaFoldDB" id="A0A2M9A3F0"/>
<comment type="caution">
    <text evidence="4">The sequence shown here is derived from an EMBL/GenBank/DDBJ whole genome shotgun (WGS) entry which is preliminary data.</text>
</comment>
<name>A0A2M9A3F0_9BACT</name>